<keyword evidence="1" id="KW-0812">Transmembrane</keyword>
<feature type="transmembrane region" description="Helical" evidence="1">
    <location>
        <begin position="111"/>
        <end position="138"/>
    </location>
</feature>
<feature type="transmembrane region" description="Helical" evidence="1">
    <location>
        <begin position="200"/>
        <end position="219"/>
    </location>
</feature>
<dbReference type="Proteomes" id="UP000243498">
    <property type="component" value="Unassembled WGS sequence"/>
</dbReference>
<organism evidence="2 3">
    <name type="scientific">Metarhizium rileyi (strain RCEF 4871)</name>
    <name type="common">Nomuraea rileyi</name>
    <dbReference type="NCBI Taxonomy" id="1649241"/>
    <lineage>
        <taxon>Eukaryota</taxon>
        <taxon>Fungi</taxon>
        <taxon>Dikarya</taxon>
        <taxon>Ascomycota</taxon>
        <taxon>Pezizomycotina</taxon>
        <taxon>Sordariomycetes</taxon>
        <taxon>Hypocreomycetidae</taxon>
        <taxon>Hypocreales</taxon>
        <taxon>Clavicipitaceae</taxon>
        <taxon>Metarhizium</taxon>
    </lineage>
</organism>
<feature type="transmembrane region" description="Helical" evidence="1">
    <location>
        <begin position="310"/>
        <end position="330"/>
    </location>
</feature>
<name>A0A166WL58_METRR</name>
<evidence type="ECO:0000313" key="2">
    <source>
        <dbReference type="EMBL" id="OAA34851.1"/>
    </source>
</evidence>
<dbReference type="OrthoDB" id="72269at2759"/>
<feature type="transmembrane region" description="Helical" evidence="1">
    <location>
        <begin position="243"/>
        <end position="269"/>
    </location>
</feature>
<accession>A0A166WL58</accession>
<keyword evidence="1" id="KW-0472">Membrane</keyword>
<dbReference type="AlphaFoldDB" id="A0A166WL58"/>
<sequence length="390" mass="42117">MSARLVLPLLSLSAVYFIFYFADANGLRELGEAAQHAGKLPGLDEPLRTYYTGLRPLDQILTTLTIFFWPLSDGTQPGLTLHSIAFSGTFSSAWILVTLESWRKGNAWTAAAFPAVAGLVAQVLTFALATPLYCFLHLVCAGTSASPTANKMRVPHGVVQALPHVFTVAMFVPSLLLVAPLSETMTPDLKQICIAIWQPWPAYVAVLLVLVNLVTGSSVDHGDGPSSPSSPSSNAKRTSSLRYVYAFAFANTAVSHLVSLVIPAATVIVPSIFQTQYLEPLHPLSVFATPFPWASAAFKVSTVGQGAQIFLRWDYVIGSTGVLVWALSLYRSAHRAVNVQVSLSDLLFRVVALSVLCSPVGAAVELMWEREELFLHDSDKTKKAVGSNKK</sequence>
<proteinExistence type="predicted"/>
<feature type="transmembrane region" description="Helical" evidence="1">
    <location>
        <begin position="5"/>
        <end position="22"/>
    </location>
</feature>
<evidence type="ECO:0000256" key="1">
    <source>
        <dbReference type="SAM" id="Phobius"/>
    </source>
</evidence>
<feature type="transmembrane region" description="Helical" evidence="1">
    <location>
        <begin position="158"/>
        <end position="179"/>
    </location>
</feature>
<dbReference type="STRING" id="1081105.A0A166WL58"/>
<dbReference type="EMBL" id="AZHC01000047">
    <property type="protein sequence ID" value="OAA34851.1"/>
    <property type="molecule type" value="Genomic_DNA"/>
</dbReference>
<dbReference type="OMA" id="VFLRWDY"/>
<keyword evidence="3" id="KW-1185">Reference proteome</keyword>
<evidence type="ECO:0008006" key="4">
    <source>
        <dbReference type="Google" id="ProtNLM"/>
    </source>
</evidence>
<feature type="transmembrane region" description="Helical" evidence="1">
    <location>
        <begin position="346"/>
        <end position="368"/>
    </location>
</feature>
<comment type="caution">
    <text evidence="2">The sequence shown here is derived from an EMBL/GenBank/DDBJ whole genome shotgun (WGS) entry which is preliminary data.</text>
</comment>
<protein>
    <recommendedName>
        <fullName evidence="4">AtmA protein</fullName>
    </recommendedName>
</protein>
<reference evidence="2 3" key="1">
    <citation type="journal article" date="2016" name="Genome Biol. Evol.">
        <title>Divergent and convergent evolution of fungal pathogenicity.</title>
        <authorList>
            <person name="Shang Y."/>
            <person name="Xiao G."/>
            <person name="Zheng P."/>
            <person name="Cen K."/>
            <person name="Zhan S."/>
            <person name="Wang C."/>
        </authorList>
    </citation>
    <scope>NUCLEOTIDE SEQUENCE [LARGE SCALE GENOMIC DNA]</scope>
    <source>
        <strain evidence="2 3">RCEF 4871</strain>
    </source>
</reference>
<keyword evidence="1" id="KW-1133">Transmembrane helix</keyword>
<evidence type="ECO:0000313" key="3">
    <source>
        <dbReference type="Proteomes" id="UP000243498"/>
    </source>
</evidence>
<gene>
    <name evidence="2" type="ORF">NOR_08237</name>
</gene>